<dbReference type="PANTHER" id="PTHR44051:SF21">
    <property type="entry name" value="GLUTATHIONE S-TRANSFERASE FAMILY PROTEIN"/>
    <property type="match status" value="1"/>
</dbReference>
<dbReference type="InterPro" id="IPR040079">
    <property type="entry name" value="Glutathione_S-Trfase"/>
</dbReference>
<dbReference type="InterPro" id="IPR004045">
    <property type="entry name" value="Glutathione_S-Trfase_N"/>
</dbReference>
<dbReference type="Gene3D" id="3.40.30.10">
    <property type="entry name" value="Glutaredoxin"/>
    <property type="match status" value="1"/>
</dbReference>
<dbReference type="Proteomes" id="UP000295414">
    <property type="component" value="Unassembled WGS sequence"/>
</dbReference>
<dbReference type="PROSITE" id="PS50404">
    <property type="entry name" value="GST_NTER"/>
    <property type="match status" value="1"/>
</dbReference>
<dbReference type="OrthoDB" id="5740960at2"/>
<dbReference type="Pfam" id="PF13409">
    <property type="entry name" value="GST_N_2"/>
    <property type="match status" value="1"/>
</dbReference>
<dbReference type="EMBL" id="SMAP01000012">
    <property type="protein sequence ID" value="TCT20430.1"/>
    <property type="molecule type" value="Genomic_DNA"/>
</dbReference>
<dbReference type="InterPro" id="IPR010987">
    <property type="entry name" value="Glutathione-S-Trfase_C-like"/>
</dbReference>
<evidence type="ECO:0000313" key="4">
    <source>
        <dbReference type="Proteomes" id="UP000295414"/>
    </source>
</evidence>
<dbReference type="SFLD" id="SFLDG01150">
    <property type="entry name" value="Main.1:_Beta-like"/>
    <property type="match status" value="1"/>
</dbReference>
<dbReference type="PROSITE" id="PS50405">
    <property type="entry name" value="GST_CTER"/>
    <property type="match status" value="1"/>
</dbReference>
<dbReference type="SUPFAM" id="SSF47616">
    <property type="entry name" value="GST C-terminal domain-like"/>
    <property type="match status" value="1"/>
</dbReference>
<comment type="caution">
    <text evidence="3">The sequence shown here is derived from an EMBL/GenBank/DDBJ whole genome shotgun (WGS) entry which is preliminary data.</text>
</comment>
<dbReference type="Gene3D" id="1.20.1050.10">
    <property type="match status" value="1"/>
</dbReference>
<sequence>MSNVLYYAPGAASFLVHWLLIETGLPHELRLVDTASKAQKSPEYLALNPNGVVPTLVLDGKPQYEAAALAMLLAERHPQTGLAPAADDPRRADYLQWMFNLANMVQPLFRQWWYPHEPAGEAQAEAVRSHCAARIEAQWDRIDAHLAAHGPYLLGEAVSVADFYLVMLMRWSRNMPRPATEWPQLAQLAQRLKARPSFAQLYQREGLTEWA</sequence>
<evidence type="ECO:0000259" key="2">
    <source>
        <dbReference type="PROSITE" id="PS50405"/>
    </source>
</evidence>
<accession>A0A4R3MV80</accession>
<dbReference type="SFLD" id="SFLDG00358">
    <property type="entry name" value="Main_(cytGST)"/>
    <property type="match status" value="1"/>
</dbReference>
<dbReference type="GO" id="GO:0016740">
    <property type="term" value="F:transferase activity"/>
    <property type="evidence" value="ECO:0007669"/>
    <property type="project" value="UniProtKB-KW"/>
</dbReference>
<name>A0A4R3MV80_9GAMM</name>
<feature type="domain" description="GST N-terminal" evidence="1">
    <location>
        <begin position="1"/>
        <end position="81"/>
    </location>
</feature>
<dbReference type="SUPFAM" id="SSF52833">
    <property type="entry name" value="Thioredoxin-like"/>
    <property type="match status" value="1"/>
</dbReference>
<dbReference type="CDD" id="cd03057">
    <property type="entry name" value="GST_N_Beta"/>
    <property type="match status" value="1"/>
</dbReference>
<dbReference type="Pfam" id="PF14497">
    <property type="entry name" value="GST_C_3"/>
    <property type="match status" value="1"/>
</dbReference>
<gene>
    <name evidence="3" type="ORF">EDC34_11235</name>
</gene>
<dbReference type="SFLD" id="SFLDS00019">
    <property type="entry name" value="Glutathione_Transferase_(cytos"/>
    <property type="match status" value="1"/>
</dbReference>
<reference evidence="3 4" key="1">
    <citation type="submission" date="2019-03" db="EMBL/GenBank/DDBJ databases">
        <title>Genomic Encyclopedia of Type Strains, Phase IV (KMG-IV): sequencing the most valuable type-strain genomes for metagenomic binning, comparative biology and taxonomic classification.</title>
        <authorList>
            <person name="Goeker M."/>
        </authorList>
    </citation>
    <scope>NUCLEOTIDE SEQUENCE [LARGE SCALE GENOMIC DNA]</scope>
    <source>
        <strain evidence="3 4">DSM 13605</strain>
    </source>
</reference>
<dbReference type="InterPro" id="IPR036249">
    <property type="entry name" value="Thioredoxin-like_sf"/>
</dbReference>
<evidence type="ECO:0000259" key="1">
    <source>
        <dbReference type="PROSITE" id="PS50404"/>
    </source>
</evidence>
<dbReference type="InterPro" id="IPR036282">
    <property type="entry name" value="Glutathione-S-Trfase_C_sf"/>
</dbReference>
<evidence type="ECO:0000313" key="3">
    <source>
        <dbReference type="EMBL" id="TCT20430.1"/>
    </source>
</evidence>
<dbReference type="RefSeq" id="WP_114961051.1">
    <property type="nucleotide sequence ID" value="NZ_MSZW01000004.1"/>
</dbReference>
<organism evidence="3 4">
    <name type="scientific">Thermomonas haemolytica</name>
    <dbReference type="NCBI Taxonomy" id="141949"/>
    <lineage>
        <taxon>Bacteria</taxon>
        <taxon>Pseudomonadati</taxon>
        <taxon>Pseudomonadota</taxon>
        <taxon>Gammaproteobacteria</taxon>
        <taxon>Lysobacterales</taxon>
        <taxon>Lysobacteraceae</taxon>
        <taxon>Thermomonas</taxon>
    </lineage>
</organism>
<keyword evidence="3" id="KW-0808">Transferase</keyword>
<proteinExistence type="predicted"/>
<dbReference type="AlphaFoldDB" id="A0A4R3MV80"/>
<dbReference type="PANTHER" id="PTHR44051">
    <property type="entry name" value="GLUTATHIONE S-TRANSFERASE-RELATED"/>
    <property type="match status" value="1"/>
</dbReference>
<feature type="domain" description="GST C-terminal" evidence="2">
    <location>
        <begin position="87"/>
        <end position="210"/>
    </location>
</feature>
<dbReference type="CDD" id="cd03188">
    <property type="entry name" value="GST_C_Beta"/>
    <property type="match status" value="1"/>
</dbReference>
<protein>
    <submittedName>
        <fullName evidence="3">Glutathione S-transferase</fullName>
    </submittedName>
</protein>
<dbReference type="InterPro" id="IPR004046">
    <property type="entry name" value="GST_C"/>
</dbReference>
<keyword evidence="4" id="KW-1185">Reference proteome</keyword>